<dbReference type="PANTHER" id="PTHR31828:SF10">
    <property type="entry name" value="PHOSPHOLIPASE A1-IIDELTA"/>
    <property type="match status" value="1"/>
</dbReference>
<dbReference type="SUPFAM" id="SSF53474">
    <property type="entry name" value="alpha/beta-Hydrolases"/>
    <property type="match status" value="1"/>
</dbReference>
<evidence type="ECO:0000313" key="9">
    <source>
        <dbReference type="Proteomes" id="UP001396334"/>
    </source>
</evidence>
<dbReference type="Gene3D" id="3.40.50.1820">
    <property type="entry name" value="alpha/beta hydrolase"/>
    <property type="match status" value="1"/>
</dbReference>
<keyword evidence="3 5" id="KW-0442">Lipid degradation</keyword>
<evidence type="ECO:0000256" key="1">
    <source>
        <dbReference type="ARBA" id="ARBA00010701"/>
    </source>
</evidence>
<dbReference type="Pfam" id="PF01764">
    <property type="entry name" value="Lipase_3"/>
    <property type="match status" value="1"/>
</dbReference>
<evidence type="ECO:0000259" key="7">
    <source>
        <dbReference type="Pfam" id="PF01764"/>
    </source>
</evidence>
<feature type="compositionally biased region" description="Low complexity" evidence="6">
    <location>
        <begin position="146"/>
        <end position="156"/>
    </location>
</feature>
<reference evidence="8 9" key="1">
    <citation type="journal article" date="2024" name="G3 (Bethesda)">
        <title>Genome assembly of Hibiscus sabdariffa L. provides insights into metabolisms of medicinal natural products.</title>
        <authorList>
            <person name="Kim T."/>
        </authorList>
    </citation>
    <scope>NUCLEOTIDE SEQUENCE [LARGE SCALE GENOMIC DNA]</scope>
    <source>
        <strain evidence="8">TK-2024</strain>
        <tissue evidence="8">Old leaves</tissue>
    </source>
</reference>
<dbReference type="CDD" id="cd00519">
    <property type="entry name" value="Lipase_3"/>
    <property type="match status" value="1"/>
</dbReference>
<dbReference type="EMBL" id="JBBPBN010000083">
    <property type="protein sequence ID" value="KAK8982986.1"/>
    <property type="molecule type" value="Genomic_DNA"/>
</dbReference>
<dbReference type="PANTHER" id="PTHR31828">
    <property type="entry name" value="PHOSPHOLIPASE A1-IIGAMMA"/>
    <property type="match status" value="1"/>
</dbReference>
<dbReference type="Proteomes" id="UP001396334">
    <property type="component" value="Unassembled WGS sequence"/>
</dbReference>
<keyword evidence="9" id="KW-1185">Reference proteome</keyword>
<comment type="caution">
    <text evidence="8">The sequence shown here is derived from an EMBL/GenBank/DDBJ whole genome shotgun (WGS) entry which is preliminary data.</text>
</comment>
<accession>A0ABR2P3L4</accession>
<dbReference type="InterPro" id="IPR002921">
    <property type="entry name" value="Fungal_lipase-type"/>
</dbReference>
<proteinExistence type="inferred from homology"/>
<evidence type="ECO:0000256" key="3">
    <source>
        <dbReference type="ARBA" id="ARBA00022963"/>
    </source>
</evidence>
<keyword evidence="2 5" id="KW-0378">Hydrolase</keyword>
<dbReference type="EC" id="3.1.1.-" evidence="5"/>
<comment type="similarity">
    <text evidence="1 5">Belongs to the AB hydrolase superfamily. Lipase family.</text>
</comment>
<dbReference type="InterPro" id="IPR033556">
    <property type="entry name" value="PLA"/>
</dbReference>
<organism evidence="8 9">
    <name type="scientific">Hibiscus sabdariffa</name>
    <name type="common">roselle</name>
    <dbReference type="NCBI Taxonomy" id="183260"/>
    <lineage>
        <taxon>Eukaryota</taxon>
        <taxon>Viridiplantae</taxon>
        <taxon>Streptophyta</taxon>
        <taxon>Embryophyta</taxon>
        <taxon>Tracheophyta</taxon>
        <taxon>Spermatophyta</taxon>
        <taxon>Magnoliopsida</taxon>
        <taxon>eudicotyledons</taxon>
        <taxon>Gunneridae</taxon>
        <taxon>Pentapetalae</taxon>
        <taxon>rosids</taxon>
        <taxon>malvids</taxon>
        <taxon>Malvales</taxon>
        <taxon>Malvaceae</taxon>
        <taxon>Malvoideae</taxon>
        <taxon>Hibiscus</taxon>
    </lineage>
</organism>
<dbReference type="InterPro" id="IPR029058">
    <property type="entry name" value="AB_hydrolase_fold"/>
</dbReference>
<keyword evidence="4 5" id="KW-0443">Lipid metabolism</keyword>
<protein>
    <recommendedName>
        <fullName evidence="5">Phospholipase A1</fullName>
        <ecNumber evidence="5">3.1.1.-</ecNumber>
    </recommendedName>
</protein>
<evidence type="ECO:0000256" key="4">
    <source>
        <dbReference type="ARBA" id="ARBA00023098"/>
    </source>
</evidence>
<sequence>MAANEEPGPSWEELLGSKHWGSLLDPHNLSLCKFIIRCGEFCQATYDTFNNDQNFKFCGSSRYGKSSFFQKSFRSLFARSISRESWDRESNWIGNIASTSDKTSEALGRREIYVAWRGTTRGYEWINVFDPKLESVEPLLRDKQNDGNNSSNSGSGDENEKQPKVMFGWLTLYISDDPRSPFTKLSARAQLLGKIKELKERYKGENISIVFTGHSLGASLATLSAFDVVESGIVDDIPVGNKAFDERTKRRSPSLKELTDPSDWHVVTGWNGEI</sequence>
<gene>
    <name evidence="8" type="ORF">V6N11_054970</name>
</gene>
<feature type="domain" description="Fungal lipase-type" evidence="7">
    <location>
        <begin position="113"/>
        <end position="236"/>
    </location>
</feature>
<evidence type="ECO:0000256" key="2">
    <source>
        <dbReference type="ARBA" id="ARBA00022801"/>
    </source>
</evidence>
<name>A0ABR2P3L4_9ROSI</name>
<feature type="region of interest" description="Disordered" evidence="6">
    <location>
        <begin position="141"/>
        <end position="161"/>
    </location>
</feature>
<evidence type="ECO:0000256" key="6">
    <source>
        <dbReference type="SAM" id="MobiDB-lite"/>
    </source>
</evidence>
<comment type="function">
    <text evidence="5">Acylhydrolase that catalyzes the hydrolysis of phospholipids at the sn-1 position.</text>
</comment>
<evidence type="ECO:0000256" key="5">
    <source>
        <dbReference type="RuleBase" id="RU367093"/>
    </source>
</evidence>
<evidence type="ECO:0000313" key="8">
    <source>
        <dbReference type="EMBL" id="KAK8982986.1"/>
    </source>
</evidence>